<evidence type="ECO:0000256" key="1">
    <source>
        <dbReference type="SAM" id="Phobius"/>
    </source>
</evidence>
<feature type="transmembrane region" description="Helical" evidence="1">
    <location>
        <begin position="346"/>
        <end position="365"/>
    </location>
</feature>
<keyword evidence="1" id="KW-0472">Membrane</keyword>
<feature type="transmembrane region" description="Helical" evidence="1">
    <location>
        <begin position="86"/>
        <end position="108"/>
    </location>
</feature>
<dbReference type="Proteomes" id="UP000283589">
    <property type="component" value="Unassembled WGS sequence"/>
</dbReference>
<sequence>MYNLEINTSFLYYINPERAVITAIFFFLLLLIIAPIHIINTLDVASLAYLILALSSFLLGTKLIRRNRIRNKVLNVIIEKDRILKIYRISTFLGILGVGFRYIDLLFVRGMSFFYSTLENFDSAIEGSGNLLSICSAFLIYFAFIPFTLDMIFRNLHTKKIKVLSLILMLSTALITLLTGSRNALMIPLLYGMIVFLYSKRRKFSLRLVVISAFVGLIVLNVIGSLFLKRLDDMKFDRASVMSEFEGYSNKVPANQNFVNFMQANEEKCCYTTLFAYLHVSQYFTHALFEFPIVKKHIDAENIHLYGKSTFGVFYRLFEKLFGLEHVDNVKYNARPGIWSTFFFNWYLDFGWLGIFFMFGFGVYCQYIWSKVYIKGNIFYLPLVIFLYIILLFILNLNMIAGAGTYALFAFIIFPRLCKIKYYRVLEIKKNE</sequence>
<evidence type="ECO:0000313" key="3">
    <source>
        <dbReference type="Proteomes" id="UP000283589"/>
    </source>
</evidence>
<name>A0A412X1H5_9BACT</name>
<feature type="transmembrane region" description="Helical" evidence="1">
    <location>
        <begin position="45"/>
        <end position="65"/>
    </location>
</feature>
<evidence type="ECO:0000313" key="2">
    <source>
        <dbReference type="EMBL" id="RGV34356.1"/>
    </source>
</evidence>
<dbReference type="EMBL" id="QRZA01000008">
    <property type="protein sequence ID" value="RGV34356.1"/>
    <property type="molecule type" value="Genomic_DNA"/>
</dbReference>
<proteinExistence type="predicted"/>
<keyword evidence="1" id="KW-1133">Transmembrane helix</keyword>
<feature type="transmembrane region" description="Helical" evidence="1">
    <location>
        <begin position="377"/>
        <end position="394"/>
    </location>
</feature>
<keyword evidence="1" id="KW-0812">Transmembrane</keyword>
<protein>
    <submittedName>
        <fullName evidence="2">Oligosaccharide repeat unit polymerase</fullName>
    </submittedName>
</protein>
<organism evidence="2 3">
    <name type="scientific">Butyricimonas virosa</name>
    <dbReference type="NCBI Taxonomy" id="544645"/>
    <lineage>
        <taxon>Bacteria</taxon>
        <taxon>Pseudomonadati</taxon>
        <taxon>Bacteroidota</taxon>
        <taxon>Bacteroidia</taxon>
        <taxon>Bacteroidales</taxon>
        <taxon>Odoribacteraceae</taxon>
        <taxon>Butyricimonas</taxon>
    </lineage>
</organism>
<feature type="transmembrane region" description="Helical" evidence="1">
    <location>
        <begin position="161"/>
        <end position="178"/>
    </location>
</feature>
<accession>A0A412X1H5</accession>
<dbReference type="RefSeq" id="WP_118259979.1">
    <property type="nucleotide sequence ID" value="NZ_CALBWO010000029.1"/>
</dbReference>
<comment type="caution">
    <text evidence="2">The sequence shown here is derived from an EMBL/GenBank/DDBJ whole genome shotgun (WGS) entry which is preliminary data.</text>
</comment>
<gene>
    <name evidence="2" type="ORF">DWW18_08560</name>
</gene>
<reference evidence="2 3" key="1">
    <citation type="submission" date="2018-08" db="EMBL/GenBank/DDBJ databases">
        <title>A genome reference for cultivated species of the human gut microbiota.</title>
        <authorList>
            <person name="Zou Y."/>
            <person name="Xue W."/>
            <person name="Luo G."/>
        </authorList>
    </citation>
    <scope>NUCLEOTIDE SEQUENCE [LARGE SCALE GENOMIC DNA]</scope>
    <source>
        <strain evidence="2 3">AF14-49</strain>
    </source>
</reference>
<dbReference type="AlphaFoldDB" id="A0A412X1H5"/>
<dbReference type="NCBIfam" id="TIGR04370">
    <property type="entry name" value="glyco_rpt_poly"/>
    <property type="match status" value="1"/>
</dbReference>
<feature type="transmembrane region" description="Helical" evidence="1">
    <location>
        <begin position="206"/>
        <end position="228"/>
    </location>
</feature>
<feature type="transmembrane region" description="Helical" evidence="1">
    <location>
        <begin position="128"/>
        <end position="149"/>
    </location>
</feature>
<feature type="transmembrane region" description="Helical" evidence="1">
    <location>
        <begin position="20"/>
        <end position="39"/>
    </location>
</feature>